<dbReference type="RefSeq" id="WP_324670283.1">
    <property type="nucleotide sequence ID" value="NZ_CP141614.1"/>
</dbReference>
<evidence type="ECO:0000313" key="1">
    <source>
        <dbReference type="EMBL" id="WRP15875.1"/>
    </source>
</evidence>
<dbReference type="EMBL" id="CP141614">
    <property type="protein sequence ID" value="WRP15875.1"/>
    <property type="molecule type" value="Genomic_DNA"/>
</dbReference>
<name>A0ABZ1BTV8_9FIRM</name>
<protein>
    <submittedName>
        <fullName evidence="1">Uncharacterized protein</fullName>
    </submittedName>
</protein>
<evidence type="ECO:0000313" key="2">
    <source>
        <dbReference type="Proteomes" id="UP001333102"/>
    </source>
</evidence>
<sequence length="206" mass="22068">MHKQLRWRWPVVAVAFVLSLTALVAAQRVVVERRQQPLLAQLEQMPGVERVWLESEGGRRGLWVRVGPTDDLPGLVTALERLALSGRVGSVDEVVLVDSRTPALVRAHHALALVLQEGSASGAFTEMAARVEQQARELGLQTGRVWVDSRRVYALLQGDGGHLVDVIPRPSGSDGMEPGLPVRVAVDAPYRSAATGGSPEGGGGQP</sequence>
<keyword evidence="2" id="KW-1185">Reference proteome</keyword>
<proteinExistence type="predicted"/>
<organism evidence="1 2">
    <name type="scientific">Geochorda subterranea</name>
    <dbReference type="NCBI Taxonomy" id="3109564"/>
    <lineage>
        <taxon>Bacteria</taxon>
        <taxon>Bacillati</taxon>
        <taxon>Bacillota</taxon>
        <taxon>Limnochordia</taxon>
        <taxon>Limnochordales</taxon>
        <taxon>Geochordaceae</taxon>
        <taxon>Geochorda</taxon>
    </lineage>
</organism>
<dbReference type="Proteomes" id="UP001333102">
    <property type="component" value="Chromosome"/>
</dbReference>
<accession>A0ABZ1BTV8</accession>
<gene>
    <name evidence="1" type="ORF">VLY81_06915</name>
</gene>
<reference evidence="2" key="1">
    <citation type="submission" date="2023-12" db="EMBL/GenBank/DDBJ databases">
        <title>Novel isolates from deep terrestrial aquifers shed light on the physiology and ecology of the class Limnochordia.</title>
        <authorList>
            <person name="Karnachuk O.V."/>
            <person name="Lukina A.P."/>
            <person name="Avakyan M.R."/>
            <person name="Kadnikov V."/>
            <person name="Begmatov S."/>
            <person name="Beletsky A.V."/>
            <person name="Mardanov A.V."/>
            <person name="Ravin N.V."/>
        </authorList>
    </citation>
    <scope>NUCLEOTIDE SEQUENCE [LARGE SCALE GENOMIC DNA]</scope>
    <source>
        <strain evidence="2">LN</strain>
    </source>
</reference>